<protein>
    <submittedName>
        <fullName evidence="1">Uncharacterized protein</fullName>
    </submittedName>
</protein>
<sequence length="40" mass="4584">MTIAYLLTATVTTKTNKTVKFFKLDLYCTIEVRNSLKSII</sequence>
<evidence type="ECO:0000313" key="2">
    <source>
        <dbReference type="Proteomes" id="UP000014174"/>
    </source>
</evidence>
<dbReference type="EMBL" id="AQPN01000079">
    <property type="protein sequence ID" value="EOR94580.1"/>
    <property type="molecule type" value="Genomic_DNA"/>
</dbReference>
<reference evidence="1 2" key="1">
    <citation type="journal article" date="2013" name="Genome Announc.">
        <title>Draft Genome Sequence of Arcticibacter svalbardensis Strain MN12-7T, a Member of the Family Sphingobacteriaceae Isolated from an Arctic Soil Sample.</title>
        <authorList>
            <person name="Shivaji S."/>
            <person name="Ara S."/>
            <person name="Prasad S."/>
            <person name="Manasa B.P."/>
            <person name="Begum Z."/>
            <person name="Singh A."/>
            <person name="Kumar Pinnaka A."/>
        </authorList>
    </citation>
    <scope>NUCLEOTIDE SEQUENCE [LARGE SCALE GENOMIC DNA]</scope>
    <source>
        <strain evidence="1 2">MN12-7</strain>
    </source>
</reference>
<proteinExistence type="predicted"/>
<dbReference type="Proteomes" id="UP000014174">
    <property type="component" value="Unassembled WGS sequence"/>
</dbReference>
<dbReference type="AlphaFoldDB" id="R9GSQ5"/>
<evidence type="ECO:0000313" key="1">
    <source>
        <dbReference type="EMBL" id="EOR94580.1"/>
    </source>
</evidence>
<comment type="caution">
    <text evidence="1">The sequence shown here is derived from an EMBL/GenBank/DDBJ whole genome shotgun (WGS) entry which is preliminary data.</text>
</comment>
<gene>
    <name evidence="1" type="ORF">ADIARSV_2178</name>
</gene>
<organism evidence="1 2">
    <name type="scientific">Arcticibacter svalbardensis MN12-7</name>
    <dbReference type="NCBI Taxonomy" id="1150600"/>
    <lineage>
        <taxon>Bacteria</taxon>
        <taxon>Pseudomonadati</taxon>
        <taxon>Bacteroidota</taxon>
        <taxon>Sphingobacteriia</taxon>
        <taxon>Sphingobacteriales</taxon>
        <taxon>Sphingobacteriaceae</taxon>
        <taxon>Arcticibacter</taxon>
    </lineage>
</organism>
<name>R9GSQ5_9SPHI</name>
<keyword evidence="2" id="KW-1185">Reference proteome</keyword>
<accession>R9GSQ5</accession>